<evidence type="ECO:0008006" key="5">
    <source>
        <dbReference type="Google" id="ProtNLM"/>
    </source>
</evidence>
<feature type="chain" id="PRO_5046822515" description="Cell envelope biogenesis protein TolA" evidence="2">
    <location>
        <begin position="23"/>
        <end position="189"/>
    </location>
</feature>
<proteinExistence type="predicted"/>
<protein>
    <recommendedName>
        <fullName evidence="5">Cell envelope biogenesis protein TolA</fullName>
    </recommendedName>
</protein>
<sequence>MKPIFLTLMTTVLWGASSVASAALMSKPDYQAAQEVISQQYKADQSNCGSLAGNAKDVCHQEAKGREKIAKAELEQRNLPSDKHAYELRLAKADAAFAVAKEKCDDLAGNPKDVCRKEATSRHVSDKADAKVVEKSAEAKTDAREKITDVRQSADNDKRDAAYAVAKEKCDALAGDAKASCHKAAQMNR</sequence>
<comment type="caution">
    <text evidence="3">The sequence shown here is derived from an EMBL/GenBank/DDBJ whole genome shotgun (WGS) entry which is preliminary data.</text>
</comment>
<evidence type="ECO:0000256" key="1">
    <source>
        <dbReference type="SAM" id="MobiDB-lite"/>
    </source>
</evidence>
<keyword evidence="4" id="KW-1185">Reference proteome</keyword>
<evidence type="ECO:0000313" key="4">
    <source>
        <dbReference type="Proteomes" id="UP001528673"/>
    </source>
</evidence>
<dbReference type="EMBL" id="JAQSIP010000003">
    <property type="protein sequence ID" value="MDD0838766.1"/>
    <property type="molecule type" value="Genomic_DNA"/>
</dbReference>
<evidence type="ECO:0000313" key="3">
    <source>
        <dbReference type="EMBL" id="MDD0838766.1"/>
    </source>
</evidence>
<reference evidence="3 4" key="1">
    <citation type="submission" date="2023-02" db="EMBL/GenBank/DDBJ databases">
        <title>Bacterial whole genomic sequence of Curvibacter sp. HBC61.</title>
        <authorList>
            <person name="Le V."/>
            <person name="Ko S.-R."/>
            <person name="Ahn C.-Y."/>
            <person name="Oh H.-M."/>
        </authorList>
    </citation>
    <scope>NUCLEOTIDE SEQUENCE [LARGE SCALE GENOMIC DNA]</scope>
    <source>
        <strain evidence="3 4">HBC61</strain>
    </source>
</reference>
<accession>A0ABT5MZE1</accession>
<evidence type="ECO:0000256" key="2">
    <source>
        <dbReference type="SAM" id="SignalP"/>
    </source>
</evidence>
<organism evidence="3 4">
    <name type="scientific">Curvibacter cyanobacteriorum</name>
    <dbReference type="NCBI Taxonomy" id="3026422"/>
    <lineage>
        <taxon>Bacteria</taxon>
        <taxon>Pseudomonadati</taxon>
        <taxon>Pseudomonadota</taxon>
        <taxon>Betaproteobacteria</taxon>
        <taxon>Burkholderiales</taxon>
        <taxon>Comamonadaceae</taxon>
        <taxon>Curvibacter</taxon>
    </lineage>
</organism>
<dbReference type="RefSeq" id="WP_273951082.1">
    <property type="nucleotide sequence ID" value="NZ_JAQSIP010000003.1"/>
</dbReference>
<name>A0ABT5MZE1_9BURK</name>
<feature type="region of interest" description="Disordered" evidence="1">
    <location>
        <begin position="126"/>
        <end position="158"/>
    </location>
</feature>
<gene>
    <name evidence="3" type="ORF">PSQ40_09315</name>
</gene>
<dbReference type="Proteomes" id="UP001528673">
    <property type="component" value="Unassembled WGS sequence"/>
</dbReference>
<feature type="signal peptide" evidence="2">
    <location>
        <begin position="1"/>
        <end position="22"/>
    </location>
</feature>
<keyword evidence="2" id="KW-0732">Signal</keyword>